<protein>
    <recommendedName>
        <fullName evidence="6">Peptidyl-prolyl cis-trans isomerase</fullName>
        <ecNumber evidence="6">5.2.1.8</ecNumber>
    </recommendedName>
</protein>
<dbReference type="PANTHER" id="PTHR43811:SF19">
    <property type="entry name" value="39 KDA FK506-BINDING NUCLEAR PROTEIN"/>
    <property type="match status" value="1"/>
</dbReference>
<dbReference type="Gene3D" id="3.10.50.40">
    <property type="match status" value="1"/>
</dbReference>
<dbReference type="SUPFAM" id="SSF54534">
    <property type="entry name" value="FKBP-like"/>
    <property type="match status" value="1"/>
</dbReference>
<evidence type="ECO:0000256" key="1">
    <source>
        <dbReference type="ARBA" id="ARBA00000971"/>
    </source>
</evidence>
<gene>
    <name evidence="10" type="ORF">TE42_01580</name>
</gene>
<dbReference type="InterPro" id="IPR001179">
    <property type="entry name" value="PPIase_FKBP_dom"/>
</dbReference>
<dbReference type="EMBL" id="JXQG01000005">
    <property type="protein sequence ID" value="KKZ13128.1"/>
    <property type="molecule type" value="Genomic_DNA"/>
</dbReference>
<keyword evidence="8" id="KW-0732">Signal</keyword>
<dbReference type="PATRIC" id="fig|1604020.3.peg.1416"/>
<keyword evidence="3 5" id="KW-0697">Rotamase</keyword>
<evidence type="ECO:0000313" key="10">
    <source>
        <dbReference type="EMBL" id="KKZ13128.1"/>
    </source>
</evidence>
<accession>A0A0G2IWZ2</accession>
<feature type="chain" id="PRO_5002545698" description="Peptidyl-prolyl cis-trans isomerase" evidence="8">
    <location>
        <begin position="32"/>
        <end position="198"/>
    </location>
</feature>
<dbReference type="Proteomes" id="UP000035067">
    <property type="component" value="Unassembled WGS sequence"/>
</dbReference>
<name>A0A0G2IWZ2_9SYNE</name>
<evidence type="ECO:0000256" key="6">
    <source>
        <dbReference type="RuleBase" id="RU003915"/>
    </source>
</evidence>
<dbReference type="GO" id="GO:0003755">
    <property type="term" value="F:peptidyl-prolyl cis-trans isomerase activity"/>
    <property type="evidence" value="ECO:0007669"/>
    <property type="project" value="UniProtKB-UniRule"/>
</dbReference>
<organism evidence="10 11">
    <name type="scientific">Candidatus Synechococcus spongiarum SP3</name>
    <dbReference type="NCBI Taxonomy" id="1604020"/>
    <lineage>
        <taxon>Bacteria</taxon>
        <taxon>Bacillati</taxon>
        <taxon>Cyanobacteriota</taxon>
        <taxon>Cyanophyceae</taxon>
        <taxon>Synechococcales</taxon>
        <taxon>Synechococcaceae</taxon>
        <taxon>Synechococcus</taxon>
    </lineage>
</organism>
<evidence type="ECO:0000259" key="9">
    <source>
        <dbReference type="PROSITE" id="PS50059"/>
    </source>
</evidence>
<comment type="similarity">
    <text evidence="2 6">Belongs to the FKBP-type PPIase family.</text>
</comment>
<feature type="signal peptide" evidence="8">
    <location>
        <begin position="1"/>
        <end position="31"/>
    </location>
</feature>
<dbReference type="InterPro" id="IPR046357">
    <property type="entry name" value="PPIase_dom_sf"/>
</dbReference>
<dbReference type="AlphaFoldDB" id="A0A0G2IWZ2"/>
<dbReference type="PANTHER" id="PTHR43811">
    <property type="entry name" value="FKBP-TYPE PEPTIDYL-PROLYL CIS-TRANS ISOMERASE FKPA"/>
    <property type="match status" value="1"/>
</dbReference>
<comment type="catalytic activity">
    <reaction evidence="1 5 6">
        <text>[protein]-peptidylproline (omega=180) = [protein]-peptidylproline (omega=0)</text>
        <dbReference type="Rhea" id="RHEA:16237"/>
        <dbReference type="Rhea" id="RHEA-COMP:10747"/>
        <dbReference type="Rhea" id="RHEA-COMP:10748"/>
        <dbReference type="ChEBI" id="CHEBI:83833"/>
        <dbReference type="ChEBI" id="CHEBI:83834"/>
        <dbReference type="EC" id="5.2.1.8"/>
    </reaction>
</comment>
<dbReference type="PROSITE" id="PS50059">
    <property type="entry name" value="FKBP_PPIASE"/>
    <property type="match status" value="1"/>
</dbReference>
<evidence type="ECO:0000256" key="8">
    <source>
        <dbReference type="SAM" id="SignalP"/>
    </source>
</evidence>
<evidence type="ECO:0000256" key="5">
    <source>
        <dbReference type="PROSITE-ProRule" id="PRU00277"/>
    </source>
</evidence>
<sequence length="198" mass="21142">MQHILISAGVCVSCLLVALVSQWLAPAPSGAQTLTTDQPMAVNPQAPATLPSTPRWELDPADPNPPLFAMAVDDPQAQGTPQDLPMTVTPSGLKIIDVQIGTGREAVANTNVTVHYDGRLENGKEFDSSRRRDQPFQFRLGAGQVIKGWDEGLVGMKEGGKRQLVIPPELGYGQQGAGGVIPPNATLVFDVELLRVEE</sequence>
<evidence type="ECO:0000313" key="11">
    <source>
        <dbReference type="Proteomes" id="UP000035067"/>
    </source>
</evidence>
<proteinExistence type="inferred from homology"/>
<dbReference type="Pfam" id="PF00254">
    <property type="entry name" value="FKBP_C"/>
    <property type="match status" value="1"/>
</dbReference>
<dbReference type="EC" id="5.2.1.8" evidence="6"/>
<comment type="caution">
    <text evidence="10">The sequence shown here is derived from an EMBL/GenBank/DDBJ whole genome shotgun (WGS) entry which is preliminary data.</text>
</comment>
<reference evidence="10 11" key="1">
    <citation type="submission" date="2015-01" db="EMBL/GenBank/DDBJ databases">
        <title>Lifestyle Evolution in Cyanobacterial Symbionts of Sponges.</title>
        <authorList>
            <person name="Burgsdorf I."/>
            <person name="Slaby B.M."/>
            <person name="Handley K.M."/>
            <person name="Haber M."/>
            <person name="Blom J."/>
            <person name="Marshall C.W."/>
            <person name="Gilbert J.A."/>
            <person name="Hentschel U."/>
            <person name="Steindler L."/>
        </authorList>
    </citation>
    <scope>NUCLEOTIDE SEQUENCE [LARGE SCALE GENOMIC DNA]</scope>
    <source>
        <strain evidence="10">SP3</strain>
    </source>
</reference>
<evidence type="ECO:0000256" key="2">
    <source>
        <dbReference type="ARBA" id="ARBA00006577"/>
    </source>
</evidence>
<evidence type="ECO:0000256" key="3">
    <source>
        <dbReference type="ARBA" id="ARBA00023110"/>
    </source>
</evidence>
<feature type="region of interest" description="Disordered" evidence="7">
    <location>
        <begin position="35"/>
        <end position="54"/>
    </location>
</feature>
<dbReference type="FunFam" id="3.10.50.40:FF:000006">
    <property type="entry name" value="Peptidyl-prolyl cis-trans isomerase"/>
    <property type="match status" value="1"/>
</dbReference>
<keyword evidence="4 5" id="KW-0413">Isomerase</keyword>
<evidence type="ECO:0000256" key="7">
    <source>
        <dbReference type="SAM" id="MobiDB-lite"/>
    </source>
</evidence>
<feature type="domain" description="PPIase FKBP-type" evidence="9">
    <location>
        <begin position="109"/>
        <end position="197"/>
    </location>
</feature>
<evidence type="ECO:0000256" key="4">
    <source>
        <dbReference type="ARBA" id="ARBA00023235"/>
    </source>
</evidence>